<sequence length="342" mass="37234">MDPTASGSDTDDSDFAASDSYGSEYDSSSSEHATSGSKSKGASGQIEEALASGDEGIVDSGKKKRKRKHKRKDRGKGKDRQDAGDIGNEEGEDNEEDGVGARLRRRRDGRAERESNNKRLGTSEAATIDVDNLWQRLASAPSKPAAPPPDADDPETGEKAAEAARNDTRPSANASTDMITIKRTYNFAGTTTTEEKLVPRESAEARLYLSTKPVKALKQPAPNTSTPSESIRRPLRRPSRFDDPNPAPTSLLKTTASIKSHLAPTAANNAGMSAVQRKLDQGQKLNTVEKSRLDWAGYVDKEKLKDELDVAEKGKGSYLDRMEFLGRSEQAREDGLREGRRR</sequence>
<gene>
    <name evidence="5" type="primary">SWC5</name>
    <name evidence="5" type="ORF">HETSPECPRED_006938</name>
</gene>
<dbReference type="PANTHER" id="PTHR48407">
    <property type="entry name" value="CRANIOFACIAL DEVELOPMENT PROTEIN 1"/>
    <property type="match status" value="1"/>
</dbReference>
<feature type="region of interest" description="Disordered" evidence="3">
    <location>
        <begin position="211"/>
        <end position="251"/>
    </location>
</feature>
<feature type="compositionally biased region" description="Low complexity" evidence="3">
    <location>
        <begin position="15"/>
        <end position="44"/>
    </location>
</feature>
<feature type="region of interest" description="Disordered" evidence="3">
    <location>
        <begin position="264"/>
        <end position="285"/>
    </location>
</feature>
<keyword evidence="6" id="KW-1185">Reference proteome</keyword>
<evidence type="ECO:0000256" key="3">
    <source>
        <dbReference type="SAM" id="MobiDB-lite"/>
    </source>
</evidence>
<dbReference type="PROSITE" id="PS51279">
    <property type="entry name" value="BCNT_C"/>
    <property type="match status" value="1"/>
</dbReference>
<evidence type="ECO:0000259" key="4">
    <source>
        <dbReference type="PROSITE" id="PS51279"/>
    </source>
</evidence>
<evidence type="ECO:0000256" key="2">
    <source>
        <dbReference type="ARBA" id="ARBA00019138"/>
    </source>
</evidence>
<feature type="compositionally biased region" description="Acidic residues" evidence="3">
    <location>
        <begin position="87"/>
        <end position="98"/>
    </location>
</feature>
<accession>A0A8H3FMN7</accession>
<dbReference type="InterPro" id="IPR027124">
    <property type="entry name" value="Swc5/CFDP1/2"/>
</dbReference>
<dbReference type="Pfam" id="PF07572">
    <property type="entry name" value="BCNT"/>
    <property type="match status" value="1"/>
</dbReference>
<proteinExistence type="inferred from homology"/>
<dbReference type="OrthoDB" id="445677at2759"/>
<feature type="compositionally biased region" description="Basic residues" evidence="3">
    <location>
        <begin position="62"/>
        <end position="75"/>
    </location>
</feature>
<dbReference type="PANTHER" id="PTHR48407:SF1">
    <property type="entry name" value="CRANIOFACIAL DEVELOPMENT PROTEIN 1"/>
    <property type="match status" value="1"/>
</dbReference>
<comment type="similarity">
    <text evidence="1">Belongs to the SWC5 family.</text>
</comment>
<evidence type="ECO:0000313" key="5">
    <source>
        <dbReference type="EMBL" id="CAF9928811.1"/>
    </source>
</evidence>
<reference evidence="5" key="1">
    <citation type="submission" date="2021-03" db="EMBL/GenBank/DDBJ databases">
        <authorList>
            <person name="Tagirdzhanova G."/>
        </authorList>
    </citation>
    <scope>NUCLEOTIDE SEQUENCE</scope>
</reference>
<protein>
    <recommendedName>
        <fullName evidence="2">SWR1-complex protein 5</fullName>
    </recommendedName>
</protein>
<organism evidence="5 6">
    <name type="scientific">Heterodermia speciosa</name>
    <dbReference type="NCBI Taxonomy" id="116794"/>
    <lineage>
        <taxon>Eukaryota</taxon>
        <taxon>Fungi</taxon>
        <taxon>Dikarya</taxon>
        <taxon>Ascomycota</taxon>
        <taxon>Pezizomycotina</taxon>
        <taxon>Lecanoromycetes</taxon>
        <taxon>OSLEUM clade</taxon>
        <taxon>Lecanoromycetidae</taxon>
        <taxon>Caliciales</taxon>
        <taxon>Physciaceae</taxon>
        <taxon>Heterodermia</taxon>
    </lineage>
</organism>
<dbReference type="EMBL" id="CAJPDS010000049">
    <property type="protein sequence ID" value="CAF9928811.1"/>
    <property type="molecule type" value="Genomic_DNA"/>
</dbReference>
<feature type="compositionally biased region" description="Basic and acidic residues" evidence="3">
    <location>
        <begin position="156"/>
        <end position="168"/>
    </location>
</feature>
<dbReference type="AlphaFoldDB" id="A0A8H3FMN7"/>
<evidence type="ECO:0000256" key="1">
    <source>
        <dbReference type="ARBA" id="ARBA00010465"/>
    </source>
</evidence>
<comment type="caution">
    <text evidence="5">The sequence shown here is derived from an EMBL/GenBank/DDBJ whole genome shotgun (WGS) entry which is preliminary data.</text>
</comment>
<dbReference type="InterPro" id="IPR011421">
    <property type="entry name" value="BCNT-C"/>
</dbReference>
<dbReference type="Proteomes" id="UP000664521">
    <property type="component" value="Unassembled WGS sequence"/>
</dbReference>
<name>A0A8H3FMN7_9LECA</name>
<evidence type="ECO:0000313" key="6">
    <source>
        <dbReference type="Proteomes" id="UP000664521"/>
    </source>
</evidence>
<feature type="domain" description="BCNT-C" evidence="4">
    <location>
        <begin position="266"/>
        <end position="342"/>
    </location>
</feature>
<feature type="region of interest" description="Disordered" evidence="3">
    <location>
        <begin position="1"/>
        <end position="177"/>
    </location>
</feature>
<dbReference type="GO" id="GO:0000812">
    <property type="term" value="C:Swr1 complex"/>
    <property type="evidence" value="ECO:0007669"/>
    <property type="project" value="TreeGrafter"/>
</dbReference>